<dbReference type="EMBL" id="GBBK01005415">
    <property type="protein sequence ID" value="JAC19067.1"/>
    <property type="molecule type" value="mRNA"/>
</dbReference>
<feature type="transmembrane region" description="Helical" evidence="1">
    <location>
        <begin position="84"/>
        <end position="104"/>
    </location>
</feature>
<feature type="signal peptide" evidence="2">
    <location>
        <begin position="1"/>
        <end position="22"/>
    </location>
</feature>
<evidence type="ECO:0000256" key="2">
    <source>
        <dbReference type="SAM" id="SignalP"/>
    </source>
</evidence>
<sequence>MCTAASVVQNCLVLVWPLSALGQCTVMVVIGCSTVSQPSPAAPLYFPWPLPLAAMKHCSLERSLHGVSSTCYGITMLSKILPTILSCLAVVGIFCVLFLCYWIIFESRKSAGDCISTKLAVRQYCQGVLRGKSGTSLNCTRL</sequence>
<proteinExistence type="evidence at transcript level"/>
<keyword evidence="1" id="KW-0472">Membrane</keyword>
<evidence type="ECO:0008006" key="4">
    <source>
        <dbReference type="Google" id="ProtNLM"/>
    </source>
</evidence>
<feature type="chain" id="PRO_5001520671" description="Secreted protein" evidence="2">
    <location>
        <begin position="23"/>
        <end position="142"/>
    </location>
</feature>
<evidence type="ECO:0000313" key="3">
    <source>
        <dbReference type="EMBL" id="JAC19067.1"/>
    </source>
</evidence>
<keyword evidence="1" id="KW-0812">Transmembrane</keyword>
<reference evidence="3" key="1">
    <citation type="submission" date="2014-03" db="EMBL/GenBank/DDBJ databases">
        <title>The sialotranscriptome of Amblyomma triste, Amblyomma parvum and Amblyomma cajennense ticks, uncovered by 454-based RNA-seq.</title>
        <authorList>
            <person name="Garcia G.R."/>
            <person name="Gardinassi L.G."/>
            <person name="Ribeiro J.M."/>
            <person name="Anatriello E."/>
            <person name="Ferreira B.R."/>
            <person name="Moreira H.N."/>
            <person name="Mafra C."/>
            <person name="Olegario M.M."/>
            <person name="Szabo P.J."/>
            <person name="Miranda-Santos I.K."/>
            <person name="Maruyama S.R."/>
        </authorList>
    </citation>
    <scope>NUCLEOTIDE SEQUENCE</scope>
    <source>
        <strain evidence="3">Uberlandia</strain>
        <tissue evidence="3">Salivary glands</tissue>
    </source>
</reference>
<accession>A0A023FC08</accession>
<organism evidence="3">
    <name type="scientific">Amblyomma cajennense</name>
    <name type="common">Cayenne tick</name>
    <name type="synonym">Acarus cajennensis</name>
    <dbReference type="NCBI Taxonomy" id="34607"/>
    <lineage>
        <taxon>Eukaryota</taxon>
        <taxon>Metazoa</taxon>
        <taxon>Ecdysozoa</taxon>
        <taxon>Arthropoda</taxon>
        <taxon>Chelicerata</taxon>
        <taxon>Arachnida</taxon>
        <taxon>Acari</taxon>
        <taxon>Parasitiformes</taxon>
        <taxon>Ixodida</taxon>
        <taxon>Ixodoidea</taxon>
        <taxon>Ixodidae</taxon>
        <taxon>Amblyomminae</taxon>
        <taxon>Amblyomma</taxon>
    </lineage>
</organism>
<evidence type="ECO:0000256" key="1">
    <source>
        <dbReference type="SAM" id="Phobius"/>
    </source>
</evidence>
<keyword evidence="1" id="KW-1133">Transmembrane helix</keyword>
<protein>
    <recommendedName>
        <fullName evidence="4">Secreted protein</fullName>
    </recommendedName>
</protein>
<keyword evidence="2" id="KW-0732">Signal</keyword>
<name>A0A023FC08_AMBCJ</name>
<dbReference type="AlphaFoldDB" id="A0A023FC08"/>